<evidence type="ECO:0000313" key="2">
    <source>
        <dbReference type="Proteomes" id="UP001291623"/>
    </source>
</evidence>
<reference evidence="1" key="1">
    <citation type="submission" date="2023-12" db="EMBL/GenBank/DDBJ databases">
        <title>Genome assembly of Anisodus tanguticus.</title>
        <authorList>
            <person name="Wang Y.-J."/>
        </authorList>
    </citation>
    <scope>NUCLEOTIDE SEQUENCE</scope>
    <source>
        <strain evidence="1">KB-2021</strain>
        <tissue evidence="1">Leaf</tissue>
    </source>
</reference>
<gene>
    <name evidence="1" type="ORF">RND71_025014</name>
</gene>
<accession>A0AAE1RS98</accession>
<sequence>MKTFLHHGRGMKLEFWPPRTLRERRVAVLVGLGMNGHKYGNQIEVGRIGRFSDSSEPRMRYGLLSTSHKGFVSISSPYLTKLGRRMVEDDQLMGQERNMKNFDLICFIRLLYHKNIRRSSRPTSPYPHPNLSVNSVPNHCPNCLIPFTPIHYNTSPTYTKKFINQLLRKTPEKQTN</sequence>
<keyword evidence="2" id="KW-1185">Reference proteome</keyword>
<dbReference type="AlphaFoldDB" id="A0AAE1RS98"/>
<dbReference type="Proteomes" id="UP001291623">
    <property type="component" value="Unassembled WGS sequence"/>
</dbReference>
<organism evidence="1 2">
    <name type="scientific">Anisodus tanguticus</name>
    <dbReference type="NCBI Taxonomy" id="243964"/>
    <lineage>
        <taxon>Eukaryota</taxon>
        <taxon>Viridiplantae</taxon>
        <taxon>Streptophyta</taxon>
        <taxon>Embryophyta</taxon>
        <taxon>Tracheophyta</taxon>
        <taxon>Spermatophyta</taxon>
        <taxon>Magnoliopsida</taxon>
        <taxon>eudicotyledons</taxon>
        <taxon>Gunneridae</taxon>
        <taxon>Pentapetalae</taxon>
        <taxon>asterids</taxon>
        <taxon>lamiids</taxon>
        <taxon>Solanales</taxon>
        <taxon>Solanaceae</taxon>
        <taxon>Solanoideae</taxon>
        <taxon>Hyoscyameae</taxon>
        <taxon>Anisodus</taxon>
    </lineage>
</organism>
<dbReference type="EMBL" id="JAVYJV010000013">
    <property type="protein sequence ID" value="KAK4356043.1"/>
    <property type="molecule type" value="Genomic_DNA"/>
</dbReference>
<name>A0AAE1RS98_9SOLA</name>
<proteinExistence type="predicted"/>
<comment type="caution">
    <text evidence="1">The sequence shown here is derived from an EMBL/GenBank/DDBJ whole genome shotgun (WGS) entry which is preliminary data.</text>
</comment>
<protein>
    <submittedName>
        <fullName evidence="1">Uncharacterized protein</fullName>
    </submittedName>
</protein>
<evidence type="ECO:0000313" key="1">
    <source>
        <dbReference type="EMBL" id="KAK4356043.1"/>
    </source>
</evidence>